<dbReference type="Proteomes" id="UP000278222">
    <property type="component" value="Unassembled WGS sequence"/>
</dbReference>
<evidence type="ECO:0000313" key="2">
    <source>
        <dbReference type="EMBL" id="ROP99977.1"/>
    </source>
</evidence>
<keyword evidence="1" id="KW-0732">Signal</keyword>
<dbReference type="OrthoDB" id="269290at2"/>
<accession>A0A3N1M8F7</accession>
<evidence type="ECO:0008006" key="4">
    <source>
        <dbReference type="Google" id="ProtNLM"/>
    </source>
</evidence>
<evidence type="ECO:0000313" key="3">
    <source>
        <dbReference type="Proteomes" id="UP000278222"/>
    </source>
</evidence>
<sequence>MASHHVRMSKFRLGAIALFSAVLFAQTASAAAPGPDGNRGHLNRLLHNPTVIAHLGLTAEQARAAQGISNAVIESQRVEFETALKPATKAERVPLVKDLFIAVNADTFKRLESVISAAQNQRLRQIEIHTFGVRAFGRPAVIQYLELTPAQTERLSKVGDAMGDQLSGLHKSSAMSAAEKKEATGRIRTAALAEARQAMSPEQWVRWELLIGAEFRL</sequence>
<dbReference type="RefSeq" id="WP_123689305.1">
    <property type="nucleotide sequence ID" value="NZ_AP019700.1"/>
</dbReference>
<reference evidence="2 3" key="1">
    <citation type="submission" date="2018-11" db="EMBL/GenBank/DDBJ databases">
        <title>Genomic Encyclopedia of Type Strains, Phase IV (KMG-IV): sequencing the most valuable type-strain genomes for metagenomic binning, comparative biology and taxonomic classification.</title>
        <authorList>
            <person name="Goeker M."/>
        </authorList>
    </citation>
    <scope>NUCLEOTIDE SEQUENCE [LARGE SCALE GENOMIC DNA]</scope>
    <source>
        <strain evidence="2 3">DSM 5900</strain>
    </source>
</reference>
<name>A0A3N1M8F7_9PROT</name>
<dbReference type="AlphaFoldDB" id="A0A3N1M8F7"/>
<evidence type="ECO:0000256" key="1">
    <source>
        <dbReference type="SAM" id="SignalP"/>
    </source>
</evidence>
<proteinExistence type="predicted"/>
<protein>
    <recommendedName>
        <fullName evidence="4">Spy/CpxP family protein refolding chaperone</fullName>
    </recommendedName>
</protein>
<feature type="chain" id="PRO_5018103455" description="Spy/CpxP family protein refolding chaperone" evidence="1">
    <location>
        <begin position="31"/>
        <end position="217"/>
    </location>
</feature>
<feature type="signal peptide" evidence="1">
    <location>
        <begin position="1"/>
        <end position="30"/>
    </location>
</feature>
<dbReference type="EMBL" id="RJKX01000013">
    <property type="protein sequence ID" value="ROP99977.1"/>
    <property type="molecule type" value="Genomic_DNA"/>
</dbReference>
<keyword evidence="3" id="KW-1185">Reference proteome</keyword>
<organism evidence="2 3">
    <name type="scientific">Stella humosa</name>
    <dbReference type="NCBI Taxonomy" id="94"/>
    <lineage>
        <taxon>Bacteria</taxon>
        <taxon>Pseudomonadati</taxon>
        <taxon>Pseudomonadota</taxon>
        <taxon>Alphaproteobacteria</taxon>
        <taxon>Rhodospirillales</taxon>
        <taxon>Stellaceae</taxon>
        <taxon>Stella</taxon>
    </lineage>
</organism>
<comment type="caution">
    <text evidence="2">The sequence shown here is derived from an EMBL/GenBank/DDBJ whole genome shotgun (WGS) entry which is preliminary data.</text>
</comment>
<gene>
    <name evidence="2" type="ORF">EDC65_1772</name>
</gene>